<protein>
    <submittedName>
        <fullName evidence="1">Uncharacterized protein</fullName>
    </submittedName>
</protein>
<evidence type="ECO:0000313" key="1">
    <source>
        <dbReference type="EMBL" id="GJT35590.1"/>
    </source>
</evidence>
<dbReference type="Proteomes" id="UP001151760">
    <property type="component" value="Unassembled WGS sequence"/>
</dbReference>
<gene>
    <name evidence="1" type="ORF">Tco_0926009</name>
</gene>
<dbReference type="EMBL" id="BQNB010015062">
    <property type="protein sequence ID" value="GJT35590.1"/>
    <property type="molecule type" value="Genomic_DNA"/>
</dbReference>
<sequence>MAEITLIKSLTQQKHPRKLSQWKHKLQVQEEKTSAINRAILCINPLFPEAQNVVTDTEAEDNGNINLLVPEAQNGVADTTAVDNGNTKPSLPEA</sequence>
<reference evidence="1" key="1">
    <citation type="journal article" date="2022" name="Int. J. Mol. Sci.">
        <title>Draft Genome of Tanacetum Coccineum: Genomic Comparison of Closely Related Tanacetum-Family Plants.</title>
        <authorList>
            <person name="Yamashiro T."/>
            <person name="Shiraishi A."/>
            <person name="Nakayama K."/>
            <person name="Satake H."/>
        </authorList>
    </citation>
    <scope>NUCLEOTIDE SEQUENCE</scope>
</reference>
<evidence type="ECO:0000313" key="2">
    <source>
        <dbReference type="Proteomes" id="UP001151760"/>
    </source>
</evidence>
<name>A0ABQ5D9P9_9ASTR</name>
<comment type="caution">
    <text evidence="1">The sequence shown here is derived from an EMBL/GenBank/DDBJ whole genome shotgun (WGS) entry which is preliminary data.</text>
</comment>
<organism evidence="1 2">
    <name type="scientific">Tanacetum coccineum</name>
    <dbReference type="NCBI Taxonomy" id="301880"/>
    <lineage>
        <taxon>Eukaryota</taxon>
        <taxon>Viridiplantae</taxon>
        <taxon>Streptophyta</taxon>
        <taxon>Embryophyta</taxon>
        <taxon>Tracheophyta</taxon>
        <taxon>Spermatophyta</taxon>
        <taxon>Magnoliopsida</taxon>
        <taxon>eudicotyledons</taxon>
        <taxon>Gunneridae</taxon>
        <taxon>Pentapetalae</taxon>
        <taxon>asterids</taxon>
        <taxon>campanulids</taxon>
        <taxon>Asterales</taxon>
        <taxon>Asteraceae</taxon>
        <taxon>Asteroideae</taxon>
        <taxon>Anthemideae</taxon>
        <taxon>Anthemidinae</taxon>
        <taxon>Tanacetum</taxon>
    </lineage>
</organism>
<keyword evidence="2" id="KW-1185">Reference proteome</keyword>
<accession>A0ABQ5D9P9</accession>
<proteinExistence type="predicted"/>
<reference evidence="1" key="2">
    <citation type="submission" date="2022-01" db="EMBL/GenBank/DDBJ databases">
        <authorList>
            <person name="Yamashiro T."/>
            <person name="Shiraishi A."/>
            <person name="Satake H."/>
            <person name="Nakayama K."/>
        </authorList>
    </citation>
    <scope>NUCLEOTIDE SEQUENCE</scope>
</reference>